<dbReference type="SMR" id="B4J5A2"/>
<keyword evidence="4 7" id="KW-1133">Transmembrane helix</keyword>
<feature type="transmembrane region" description="Helical" evidence="7">
    <location>
        <begin position="20"/>
        <end position="41"/>
    </location>
</feature>
<dbReference type="STRING" id="7222.B4J5A2"/>
<evidence type="ECO:0000256" key="4">
    <source>
        <dbReference type="ARBA" id="ARBA00022989"/>
    </source>
</evidence>
<dbReference type="EMBL" id="CH916367">
    <property type="protein sequence ID" value="EDW01744.1"/>
    <property type="molecule type" value="Genomic_DNA"/>
</dbReference>
<gene>
    <name evidence="9" type="primary">Dgri\GH20289</name>
    <name evidence="9" type="ORF">Dgri_GH20289</name>
</gene>
<dbReference type="InterPro" id="IPR039859">
    <property type="entry name" value="PFA4/ZDH16/20/ERF2-like"/>
</dbReference>
<dbReference type="InParanoid" id="B4J5A2"/>
<dbReference type="InterPro" id="IPR001594">
    <property type="entry name" value="Palmitoyltrfase_DHHC"/>
</dbReference>
<dbReference type="Pfam" id="PF01529">
    <property type="entry name" value="DHHC"/>
    <property type="match status" value="1"/>
</dbReference>
<evidence type="ECO:0000256" key="5">
    <source>
        <dbReference type="ARBA" id="ARBA00023136"/>
    </source>
</evidence>
<evidence type="ECO:0000256" key="7">
    <source>
        <dbReference type="RuleBase" id="RU079119"/>
    </source>
</evidence>
<dbReference type="FunCoup" id="B4J5A2">
    <property type="interactions" value="1214"/>
</dbReference>
<keyword evidence="2 7" id="KW-0808">Transferase</keyword>
<proteinExistence type="inferred from homology"/>
<comment type="similarity">
    <text evidence="7">Belongs to the DHHC palmitoyltransferase family.</text>
</comment>
<feature type="domain" description="Palmitoyltransferase DHHC" evidence="8">
    <location>
        <begin position="129"/>
        <end position="250"/>
    </location>
</feature>
<evidence type="ECO:0000256" key="3">
    <source>
        <dbReference type="ARBA" id="ARBA00022692"/>
    </source>
</evidence>
<dbReference type="GO" id="GO:0019706">
    <property type="term" value="F:protein-cysteine S-palmitoyltransferase activity"/>
    <property type="evidence" value="ECO:0007669"/>
    <property type="project" value="UniProtKB-EC"/>
</dbReference>
<comment type="subcellular location">
    <subcellularLocation>
        <location evidence="1">Membrane</location>
        <topology evidence="1">Multi-pass membrane protein</topology>
    </subcellularLocation>
</comment>
<keyword evidence="5 7" id="KW-0472">Membrane</keyword>
<dbReference type="OrthoDB" id="9909019at2759"/>
<evidence type="ECO:0000259" key="8">
    <source>
        <dbReference type="Pfam" id="PF01529"/>
    </source>
</evidence>
<reference evidence="9 10" key="1">
    <citation type="journal article" date="2007" name="Nature">
        <title>Evolution of genes and genomes on the Drosophila phylogeny.</title>
        <authorList>
            <consortium name="Drosophila 12 Genomes Consortium"/>
            <person name="Clark A.G."/>
            <person name="Eisen M.B."/>
            <person name="Smith D.R."/>
            <person name="Bergman C.M."/>
            <person name="Oliver B."/>
            <person name="Markow T.A."/>
            <person name="Kaufman T.C."/>
            <person name="Kellis M."/>
            <person name="Gelbart W."/>
            <person name="Iyer V.N."/>
            <person name="Pollard D.A."/>
            <person name="Sackton T.B."/>
            <person name="Larracuente A.M."/>
            <person name="Singh N.D."/>
            <person name="Abad J.P."/>
            <person name="Abt D.N."/>
            <person name="Adryan B."/>
            <person name="Aguade M."/>
            <person name="Akashi H."/>
            <person name="Anderson W.W."/>
            <person name="Aquadro C.F."/>
            <person name="Ardell D.H."/>
            <person name="Arguello R."/>
            <person name="Artieri C.G."/>
            <person name="Barbash D.A."/>
            <person name="Barker D."/>
            <person name="Barsanti P."/>
            <person name="Batterham P."/>
            <person name="Batzoglou S."/>
            <person name="Begun D."/>
            <person name="Bhutkar A."/>
            <person name="Blanco E."/>
            <person name="Bosak S.A."/>
            <person name="Bradley R.K."/>
            <person name="Brand A.D."/>
            <person name="Brent M.R."/>
            <person name="Brooks A.N."/>
            <person name="Brown R.H."/>
            <person name="Butlin R.K."/>
            <person name="Caggese C."/>
            <person name="Calvi B.R."/>
            <person name="Bernardo de Carvalho A."/>
            <person name="Caspi A."/>
            <person name="Castrezana S."/>
            <person name="Celniker S.E."/>
            <person name="Chang J.L."/>
            <person name="Chapple C."/>
            <person name="Chatterji S."/>
            <person name="Chinwalla A."/>
            <person name="Civetta A."/>
            <person name="Clifton S.W."/>
            <person name="Comeron J.M."/>
            <person name="Costello J.C."/>
            <person name="Coyne J.A."/>
            <person name="Daub J."/>
            <person name="David R.G."/>
            <person name="Delcher A.L."/>
            <person name="Delehaunty K."/>
            <person name="Do C.B."/>
            <person name="Ebling H."/>
            <person name="Edwards K."/>
            <person name="Eickbush T."/>
            <person name="Evans J.D."/>
            <person name="Filipski A."/>
            <person name="Findeiss S."/>
            <person name="Freyhult E."/>
            <person name="Fulton L."/>
            <person name="Fulton R."/>
            <person name="Garcia A.C."/>
            <person name="Gardiner A."/>
            <person name="Garfield D.A."/>
            <person name="Garvin B.E."/>
            <person name="Gibson G."/>
            <person name="Gilbert D."/>
            <person name="Gnerre S."/>
            <person name="Godfrey J."/>
            <person name="Good R."/>
            <person name="Gotea V."/>
            <person name="Gravely B."/>
            <person name="Greenberg A.J."/>
            <person name="Griffiths-Jones S."/>
            <person name="Gross S."/>
            <person name="Guigo R."/>
            <person name="Gustafson E.A."/>
            <person name="Haerty W."/>
            <person name="Hahn M.W."/>
            <person name="Halligan D.L."/>
            <person name="Halpern A.L."/>
            <person name="Halter G.M."/>
            <person name="Han M.V."/>
            <person name="Heger A."/>
            <person name="Hillier L."/>
            <person name="Hinrichs A.S."/>
            <person name="Holmes I."/>
            <person name="Hoskins R.A."/>
            <person name="Hubisz M.J."/>
            <person name="Hultmark D."/>
            <person name="Huntley M.A."/>
            <person name="Jaffe D.B."/>
            <person name="Jagadeeshan S."/>
            <person name="Jeck W.R."/>
            <person name="Johnson J."/>
            <person name="Jones C.D."/>
            <person name="Jordan W.C."/>
            <person name="Karpen G.H."/>
            <person name="Kataoka E."/>
            <person name="Keightley P.D."/>
            <person name="Kheradpour P."/>
            <person name="Kirkness E.F."/>
            <person name="Koerich L.B."/>
            <person name="Kristiansen K."/>
            <person name="Kudrna D."/>
            <person name="Kulathinal R.J."/>
            <person name="Kumar S."/>
            <person name="Kwok R."/>
            <person name="Lander E."/>
            <person name="Langley C.H."/>
            <person name="Lapoint R."/>
            <person name="Lazzaro B.P."/>
            <person name="Lee S.J."/>
            <person name="Levesque L."/>
            <person name="Li R."/>
            <person name="Lin C.F."/>
            <person name="Lin M.F."/>
            <person name="Lindblad-Toh K."/>
            <person name="Llopart A."/>
            <person name="Long M."/>
            <person name="Low L."/>
            <person name="Lozovsky E."/>
            <person name="Lu J."/>
            <person name="Luo M."/>
            <person name="Machado C.A."/>
            <person name="Makalowski W."/>
            <person name="Marzo M."/>
            <person name="Matsuda M."/>
            <person name="Matzkin L."/>
            <person name="McAllister B."/>
            <person name="McBride C.S."/>
            <person name="McKernan B."/>
            <person name="McKernan K."/>
            <person name="Mendez-Lago M."/>
            <person name="Minx P."/>
            <person name="Mollenhauer M.U."/>
            <person name="Montooth K."/>
            <person name="Mount S.M."/>
            <person name="Mu X."/>
            <person name="Myers E."/>
            <person name="Negre B."/>
            <person name="Newfeld S."/>
            <person name="Nielsen R."/>
            <person name="Noor M.A."/>
            <person name="O'Grady P."/>
            <person name="Pachter L."/>
            <person name="Papaceit M."/>
            <person name="Parisi M.J."/>
            <person name="Parisi M."/>
            <person name="Parts L."/>
            <person name="Pedersen J.S."/>
            <person name="Pesole G."/>
            <person name="Phillippy A.M."/>
            <person name="Ponting C.P."/>
            <person name="Pop M."/>
            <person name="Porcelli D."/>
            <person name="Powell J.R."/>
            <person name="Prohaska S."/>
            <person name="Pruitt K."/>
            <person name="Puig M."/>
            <person name="Quesneville H."/>
            <person name="Ram K.R."/>
            <person name="Rand D."/>
            <person name="Rasmussen M.D."/>
            <person name="Reed L.K."/>
            <person name="Reenan R."/>
            <person name="Reily A."/>
            <person name="Remington K.A."/>
            <person name="Rieger T.T."/>
            <person name="Ritchie M.G."/>
            <person name="Robin C."/>
            <person name="Rogers Y.H."/>
            <person name="Rohde C."/>
            <person name="Rozas J."/>
            <person name="Rubenfield M.J."/>
            <person name="Ruiz A."/>
            <person name="Russo S."/>
            <person name="Salzberg S.L."/>
            <person name="Sanchez-Gracia A."/>
            <person name="Saranga D.J."/>
            <person name="Sato H."/>
            <person name="Schaeffer S.W."/>
            <person name="Schatz M.C."/>
            <person name="Schlenke T."/>
            <person name="Schwartz R."/>
            <person name="Segarra C."/>
            <person name="Singh R.S."/>
            <person name="Sirot L."/>
            <person name="Sirota M."/>
            <person name="Sisneros N.B."/>
            <person name="Smith C.D."/>
            <person name="Smith T.F."/>
            <person name="Spieth J."/>
            <person name="Stage D.E."/>
            <person name="Stark A."/>
            <person name="Stephan W."/>
            <person name="Strausberg R.L."/>
            <person name="Strempel S."/>
            <person name="Sturgill D."/>
            <person name="Sutton G."/>
            <person name="Sutton G.G."/>
            <person name="Tao W."/>
            <person name="Teichmann S."/>
            <person name="Tobari Y.N."/>
            <person name="Tomimura Y."/>
            <person name="Tsolas J.M."/>
            <person name="Valente V.L."/>
            <person name="Venter E."/>
            <person name="Venter J.C."/>
            <person name="Vicario S."/>
            <person name="Vieira F.G."/>
            <person name="Vilella A.J."/>
            <person name="Villasante A."/>
            <person name="Walenz B."/>
            <person name="Wang J."/>
            <person name="Wasserman M."/>
            <person name="Watts T."/>
            <person name="Wilson D."/>
            <person name="Wilson R.K."/>
            <person name="Wing R.A."/>
            <person name="Wolfner M.F."/>
            <person name="Wong A."/>
            <person name="Wong G.K."/>
            <person name="Wu C.I."/>
            <person name="Wu G."/>
            <person name="Yamamoto D."/>
            <person name="Yang H.P."/>
            <person name="Yang S.P."/>
            <person name="Yorke J.A."/>
            <person name="Yoshida K."/>
            <person name="Zdobnov E."/>
            <person name="Zhang P."/>
            <person name="Zhang Y."/>
            <person name="Zimin A.V."/>
            <person name="Baldwin J."/>
            <person name="Abdouelleil A."/>
            <person name="Abdulkadir J."/>
            <person name="Abebe A."/>
            <person name="Abera B."/>
            <person name="Abreu J."/>
            <person name="Acer S.C."/>
            <person name="Aftuck L."/>
            <person name="Alexander A."/>
            <person name="An P."/>
            <person name="Anderson E."/>
            <person name="Anderson S."/>
            <person name="Arachi H."/>
            <person name="Azer M."/>
            <person name="Bachantsang P."/>
            <person name="Barry A."/>
            <person name="Bayul T."/>
            <person name="Berlin A."/>
            <person name="Bessette D."/>
            <person name="Bloom T."/>
            <person name="Blye J."/>
            <person name="Boguslavskiy L."/>
            <person name="Bonnet C."/>
            <person name="Boukhgalter B."/>
            <person name="Bourzgui I."/>
            <person name="Brown A."/>
            <person name="Cahill P."/>
            <person name="Channer S."/>
            <person name="Cheshatsang Y."/>
            <person name="Chuda L."/>
            <person name="Citroen M."/>
            <person name="Collymore A."/>
            <person name="Cooke P."/>
            <person name="Costello M."/>
            <person name="D'Aco K."/>
            <person name="Daza R."/>
            <person name="De Haan G."/>
            <person name="DeGray S."/>
            <person name="DeMaso C."/>
            <person name="Dhargay N."/>
            <person name="Dooley K."/>
            <person name="Dooley E."/>
            <person name="Doricent M."/>
            <person name="Dorje P."/>
            <person name="Dorjee K."/>
            <person name="Dupes A."/>
            <person name="Elong R."/>
            <person name="Falk J."/>
            <person name="Farina A."/>
            <person name="Faro S."/>
            <person name="Ferguson D."/>
            <person name="Fisher S."/>
            <person name="Foley C.D."/>
            <person name="Franke A."/>
            <person name="Friedrich D."/>
            <person name="Gadbois L."/>
            <person name="Gearin G."/>
            <person name="Gearin C.R."/>
            <person name="Giannoukos G."/>
            <person name="Goode T."/>
            <person name="Graham J."/>
            <person name="Grandbois E."/>
            <person name="Grewal S."/>
            <person name="Gyaltsen K."/>
            <person name="Hafez N."/>
            <person name="Hagos B."/>
            <person name="Hall J."/>
            <person name="Henson C."/>
            <person name="Hollinger A."/>
            <person name="Honan T."/>
            <person name="Huard M.D."/>
            <person name="Hughes L."/>
            <person name="Hurhula B."/>
            <person name="Husby M.E."/>
            <person name="Kamat A."/>
            <person name="Kanga B."/>
            <person name="Kashin S."/>
            <person name="Khazanovich D."/>
            <person name="Kisner P."/>
            <person name="Lance K."/>
            <person name="Lara M."/>
            <person name="Lee W."/>
            <person name="Lennon N."/>
            <person name="Letendre F."/>
            <person name="LeVine R."/>
            <person name="Lipovsky A."/>
            <person name="Liu X."/>
            <person name="Liu J."/>
            <person name="Liu S."/>
            <person name="Lokyitsang T."/>
            <person name="Lokyitsang Y."/>
            <person name="Lubonja R."/>
            <person name="Lui A."/>
            <person name="MacDonald P."/>
            <person name="Magnisalis V."/>
            <person name="Maru K."/>
            <person name="Matthews C."/>
            <person name="McCusker W."/>
            <person name="McDonough S."/>
            <person name="Mehta T."/>
            <person name="Meldrim J."/>
            <person name="Meneus L."/>
            <person name="Mihai O."/>
            <person name="Mihalev A."/>
            <person name="Mihova T."/>
            <person name="Mittelman R."/>
            <person name="Mlenga V."/>
            <person name="Montmayeur A."/>
            <person name="Mulrain L."/>
            <person name="Navidi A."/>
            <person name="Naylor J."/>
            <person name="Negash T."/>
            <person name="Nguyen T."/>
            <person name="Nguyen N."/>
            <person name="Nicol R."/>
            <person name="Norbu C."/>
            <person name="Norbu N."/>
            <person name="Novod N."/>
            <person name="O'Neill B."/>
            <person name="Osman S."/>
            <person name="Markiewicz E."/>
            <person name="Oyono O.L."/>
            <person name="Patti C."/>
            <person name="Phunkhang P."/>
            <person name="Pierre F."/>
            <person name="Priest M."/>
            <person name="Raghuraman S."/>
            <person name="Rege F."/>
            <person name="Reyes R."/>
            <person name="Rise C."/>
            <person name="Rogov P."/>
            <person name="Ross K."/>
            <person name="Ryan E."/>
            <person name="Settipalli S."/>
            <person name="Shea T."/>
            <person name="Sherpa N."/>
            <person name="Shi L."/>
            <person name="Shih D."/>
            <person name="Sparrow T."/>
            <person name="Spaulding J."/>
            <person name="Stalker J."/>
            <person name="Stange-Thomann N."/>
            <person name="Stavropoulos S."/>
            <person name="Stone C."/>
            <person name="Strader C."/>
            <person name="Tesfaye S."/>
            <person name="Thomson T."/>
            <person name="Thoulutsang Y."/>
            <person name="Thoulutsang D."/>
            <person name="Topham K."/>
            <person name="Topping I."/>
            <person name="Tsamla T."/>
            <person name="Vassiliev H."/>
            <person name="Vo A."/>
            <person name="Wangchuk T."/>
            <person name="Wangdi T."/>
            <person name="Weiand M."/>
            <person name="Wilkinson J."/>
            <person name="Wilson A."/>
            <person name="Yadav S."/>
            <person name="Young G."/>
            <person name="Yu Q."/>
            <person name="Zembek L."/>
            <person name="Zhong D."/>
            <person name="Zimmer A."/>
            <person name="Zwirko Z."/>
            <person name="Jaffe D.B."/>
            <person name="Alvarez P."/>
            <person name="Brockman W."/>
            <person name="Butler J."/>
            <person name="Chin C."/>
            <person name="Gnerre S."/>
            <person name="Grabherr M."/>
            <person name="Kleber M."/>
            <person name="Mauceli E."/>
            <person name="MacCallum I."/>
        </authorList>
    </citation>
    <scope>NUCLEOTIDE SEQUENCE [LARGE SCALE GENOMIC DNA]</scope>
    <source>
        <strain evidence="10">Tucson 15287-2541.00</strain>
    </source>
</reference>
<evidence type="ECO:0000256" key="1">
    <source>
        <dbReference type="ARBA" id="ARBA00004141"/>
    </source>
</evidence>
<accession>B4J5A2</accession>
<evidence type="ECO:0000256" key="2">
    <source>
        <dbReference type="ARBA" id="ARBA00022679"/>
    </source>
</evidence>
<sequence>MGNEDIHRRRQTPCGCCMSVFKWIPVLFIFAVIGWSYYAYVVELCVLNTENRIAMVFMLLFYHVALVLFLWSYWQTINTSVGRVPDLWRIPDEEVNHLFRADNTETQKRILNNFARNLPVTNRTMNGSVRFCEKCKIIKPDRSHHCSVCSCCVLKMDHHCPWVNNCVNFNNYKFFVLFLGYALIYCLYVALTTLHDFVQFWKGQLTGTGMGRFHILFLFFISIMFAISLVSLFGYHIYLVLVNRTTLEAFRAPIFRVGGPDKNGYNLGRYANFCEVFGDKWELWFLPVFTSKGDGLSYPTANEQMGNGNANGQRYEAMGQTTTATTANVGSNRLEGQPTDKLIEAIPLNNHHPHVELENGQSSSNNHPLIPSSQIIVNVEQAAAKLDPNHHSGTAIDMIGDRMAPFTAKETNGAPPSSPANHIVFGDGISYPIRHLEEDTESLLGYHSDTRIELEEDFLPEARFQDSIIP</sequence>
<evidence type="ECO:0000256" key="6">
    <source>
        <dbReference type="ARBA" id="ARBA00023315"/>
    </source>
</evidence>
<dbReference type="PhylomeDB" id="B4J5A2"/>
<keyword evidence="10" id="KW-1185">Reference proteome</keyword>
<dbReference type="OMA" id="WQTINTS"/>
<keyword evidence="6 7" id="KW-0012">Acyltransferase</keyword>
<keyword evidence="3 7" id="KW-0812">Transmembrane</keyword>
<comment type="domain">
    <text evidence="7">The DHHC domain is required for palmitoyltransferase activity.</text>
</comment>
<dbReference type="EC" id="2.3.1.225" evidence="7"/>
<dbReference type="Proteomes" id="UP000001070">
    <property type="component" value="Unassembled WGS sequence"/>
</dbReference>
<feature type="transmembrane region" description="Helical" evidence="7">
    <location>
        <begin position="174"/>
        <end position="195"/>
    </location>
</feature>
<dbReference type="HOGENOM" id="CLU_027721_1_2_1"/>
<organism evidence="10">
    <name type="scientific">Drosophila grimshawi</name>
    <name type="common">Hawaiian fruit fly</name>
    <name type="synonym">Idiomyia grimshawi</name>
    <dbReference type="NCBI Taxonomy" id="7222"/>
    <lineage>
        <taxon>Eukaryota</taxon>
        <taxon>Metazoa</taxon>
        <taxon>Ecdysozoa</taxon>
        <taxon>Arthropoda</taxon>
        <taxon>Hexapoda</taxon>
        <taxon>Insecta</taxon>
        <taxon>Pterygota</taxon>
        <taxon>Neoptera</taxon>
        <taxon>Endopterygota</taxon>
        <taxon>Diptera</taxon>
        <taxon>Brachycera</taxon>
        <taxon>Muscomorpha</taxon>
        <taxon>Ephydroidea</taxon>
        <taxon>Drosophilidae</taxon>
        <taxon>Drosophila</taxon>
        <taxon>Hawaiian Drosophila</taxon>
    </lineage>
</organism>
<dbReference type="PANTHER" id="PTHR12246">
    <property type="entry name" value="PALMITOYLTRANSFERASE ZDHHC16"/>
    <property type="match status" value="1"/>
</dbReference>
<dbReference type="PROSITE" id="PS50216">
    <property type="entry name" value="DHHC"/>
    <property type="match status" value="1"/>
</dbReference>
<feature type="transmembrane region" description="Helical" evidence="7">
    <location>
        <begin position="53"/>
        <end position="74"/>
    </location>
</feature>
<comment type="catalytic activity">
    <reaction evidence="7">
        <text>L-cysteinyl-[protein] + hexadecanoyl-CoA = S-hexadecanoyl-L-cysteinyl-[protein] + CoA</text>
        <dbReference type="Rhea" id="RHEA:36683"/>
        <dbReference type="Rhea" id="RHEA-COMP:10131"/>
        <dbReference type="Rhea" id="RHEA-COMP:11032"/>
        <dbReference type="ChEBI" id="CHEBI:29950"/>
        <dbReference type="ChEBI" id="CHEBI:57287"/>
        <dbReference type="ChEBI" id="CHEBI:57379"/>
        <dbReference type="ChEBI" id="CHEBI:74151"/>
        <dbReference type="EC" id="2.3.1.225"/>
    </reaction>
</comment>
<dbReference type="GO" id="GO:0016020">
    <property type="term" value="C:membrane"/>
    <property type="evidence" value="ECO:0007669"/>
    <property type="project" value="UniProtKB-SubCell"/>
</dbReference>
<evidence type="ECO:0000313" key="9">
    <source>
        <dbReference type="EMBL" id="EDW01744.1"/>
    </source>
</evidence>
<protein>
    <recommendedName>
        <fullName evidence="7">Palmitoyltransferase</fullName>
        <ecNumber evidence="7">2.3.1.225</ecNumber>
    </recommendedName>
</protein>
<evidence type="ECO:0000313" key="10">
    <source>
        <dbReference type="Proteomes" id="UP000001070"/>
    </source>
</evidence>
<dbReference type="eggNOG" id="KOG1315">
    <property type="taxonomic scope" value="Eukaryota"/>
</dbReference>
<feature type="transmembrane region" description="Helical" evidence="7">
    <location>
        <begin position="215"/>
        <end position="241"/>
    </location>
</feature>
<name>B4J5A2_DROGR</name>
<dbReference type="AlphaFoldDB" id="B4J5A2"/>